<name>A0A5J9V7B5_9POAL</name>
<comment type="caution">
    <text evidence="2">The sequence shown here is derived from an EMBL/GenBank/DDBJ whole genome shotgun (WGS) entry which is preliminary data.</text>
</comment>
<dbReference type="Gramene" id="TVU31873">
    <property type="protein sequence ID" value="TVU31873"/>
    <property type="gene ID" value="EJB05_23577"/>
</dbReference>
<reference evidence="2 3" key="1">
    <citation type="journal article" date="2019" name="Sci. Rep.">
        <title>A high-quality genome of Eragrostis curvula grass provides insights into Poaceae evolution and supports new strategies to enhance forage quality.</title>
        <authorList>
            <person name="Carballo J."/>
            <person name="Santos B.A.C.M."/>
            <person name="Zappacosta D."/>
            <person name="Garbus I."/>
            <person name="Selva J.P."/>
            <person name="Gallo C.A."/>
            <person name="Diaz A."/>
            <person name="Albertini E."/>
            <person name="Caccamo M."/>
            <person name="Echenique V."/>
        </authorList>
    </citation>
    <scope>NUCLEOTIDE SEQUENCE [LARGE SCALE GENOMIC DNA]</scope>
    <source>
        <strain evidence="3">cv. Victoria</strain>
        <tissue evidence="2">Leaf</tissue>
    </source>
</reference>
<protein>
    <submittedName>
        <fullName evidence="2">Uncharacterized protein</fullName>
    </submittedName>
</protein>
<dbReference type="EMBL" id="RWGY01000011">
    <property type="protein sequence ID" value="TVU31873.1"/>
    <property type="molecule type" value="Genomic_DNA"/>
</dbReference>
<evidence type="ECO:0000256" key="1">
    <source>
        <dbReference type="SAM" id="MobiDB-lite"/>
    </source>
</evidence>
<dbReference type="Proteomes" id="UP000324897">
    <property type="component" value="Chromosome 1"/>
</dbReference>
<organism evidence="2 3">
    <name type="scientific">Eragrostis curvula</name>
    <name type="common">weeping love grass</name>
    <dbReference type="NCBI Taxonomy" id="38414"/>
    <lineage>
        <taxon>Eukaryota</taxon>
        <taxon>Viridiplantae</taxon>
        <taxon>Streptophyta</taxon>
        <taxon>Embryophyta</taxon>
        <taxon>Tracheophyta</taxon>
        <taxon>Spermatophyta</taxon>
        <taxon>Magnoliopsida</taxon>
        <taxon>Liliopsida</taxon>
        <taxon>Poales</taxon>
        <taxon>Poaceae</taxon>
        <taxon>PACMAD clade</taxon>
        <taxon>Chloridoideae</taxon>
        <taxon>Eragrostideae</taxon>
        <taxon>Eragrostidinae</taxon>
        <taxon>Eragrostis</taxon>
    </lineage>
</organism>
<keyword evidence="3" id="KW-1185">Reference proteome</keyword>
<gene>
    <name evidence="2" type="ORF">EJB05_23577</name>
</gene>
<evidence type="ECO:0000313" key="3">
    <source>
        <dbReference type="Proteomes" id="UP000324897"/>
    </source>
</evidence>
<dbReference type="AlphaFoldDB" id="A0A5J9V7B5"/>
<sequence length="98" mass="10834">MFDGAVRAMKQINGTFMSEALRRRPPPPAGSSRRHGASGSGGRVLVTEQKFPWAVLQLPPLLKRLQAGGVLRRIVPRTLLSVLLHHAVHDGFEVEIYQ</sequence>
<evidence type="ECO:0000313" key="2">
    <source>
        <dbReference type="EMBL" id="TVU31873.1"/>
    </source>
</evidence>
<proteinExistence type="predicted"/>
<feature type="region of interest" description="Disordered" evidence="1">
    <location>
        <begin position="16"/>
        <end position="41"/>
    </location>
</feature>
<feature type="non-terminal residue" evidence="2">
    <location>
        <position position="1"/>
    </location>
</feature>
<accession>A0A5J9V7B5</accession>